<comment type="caution">
    <text evidence="8">The sequence shown here is derived from an EMBL/GenBank/DDBJ whole genome shotgun (WGS) entry which is preliminary data.</text>
</comment>
<name>A0AAU9K601_9CILI</name>
<sequence length="313" mass="35565">MSSSDGEEEESKDTIIPLENVYSLVQDSQSLEPLLWQQFYDRLEWFGEIPIVSSGASGLVIVALHGAGGSSMTFAIIAKLLRENYHFFSFDFGCHGINRKTDEEKLDVDSLVNEALSVLNYIRQQNPDSKIIIIGHSMGGAIASKAALLYQAQGYKVSGIILIDMVEGRAFEAFSNNEARINRMPKSFDLIKDAVLWSLESQVLKNVESARISIPSQLIEINGKWEWKVDLLKTRKFWEGWFSGMNGACLAVDAPKLLIMSNSDRLDDQMTYAWHQGKIKHRIINYVGHWIHEDSPIKFVEELDRFFSMFKFK</sequence>
<dbReference type="PIRSF" id="PIRSF022950">
    <property type="entry name" value="PPase_methylesterase_euk"/>
    <property type="match status" value="1"/>
</dbReference>
<feature type="active site" evidence="6">
    <location>
        <position position="164"/>
    </location>
</feature>
<dbReference type="InterPro" id="IPR029058">
    <property type="entry name" value="AB_hydrolase_fold"/>
</dbReference>
<proteinExistence type="inferred from homology"/>
<dbReference type="AlphaFoldDB" id="A0AAU9K601"/>
<dbReference type="InterPro" id="IPR016812">
    <property type="entry name" value="PPase_methylesterase_euk"/>
</dbReference>
<dbReference type="GO" id="GO:0051723">
    <property type="term" value="F:protein methylesterase activity"/>
    <property type="evidence" value="ECO:0007669"/>
    <property type="project" value="UniProtKB-EC"/>
</dbReference>
<protein>
    <recommendedName>
        <fullName evidence="5">Protein phosphatase methylesterase 1</fullName>
        <shortName evidence="5">PME-1</shortName>
        <ecNumber evidence="5">3.1.1.-</ecNumber>
    </recommendedName>
</protein>
<comment type="function">
    <text evidence="5">Demethylates proteins that have been reversibly carboxymethylated.</text>
</comment>
<keyword evidence="2 5" id="KW-0719">Serine esterase</keyword>
<dbReference type="CDD" id="cd00741">
    <property type="entry name" value="Lipase"/>
    <property type="match status" value="1"/>
</dbReference>
<evidence type="ECO:0000256" key="6">
    <source>
        <dbReference type="PIRSR" id="PIRSR022950-1"/>
    </source>
</evidence>
<feature type="active site" evidence="6">
    <location>
        <position position="137"/>
    </location>
</feature>
<dbReference type="InterPro" id="IPR000073">
    <property type="entry name" value="AB_hydrolase_1"/>
</dbReference>
<feature type="domain" description="AB hydrolase-1" evidence="7">
    <location>
        <begin position="61"/>
        <end position="301"/>
    </location>
</feature>
<accession>A0AAU9K601</accession>
<dbReference type="EMBL" id="CAJZBQ010000056">
    <property type="protein sequence ID" value="CAG9333133.1"/>
    <property type="molecule type" value="Genomic_DNA"/>
</dbReference>
<comment type="catalytic activity">
    <reaction evidence="4">
        <text>[phosphatase 2A protein]-C-terminal L-leucine methyl ester + H2O = [phosphatase 2A protein]-C-terminal L-leucine + methanol + H(+)</text>
        <dbReference type="Rhea" id="RHEA:48548"/>
        <dbReference type="Rhea" id="RHEA-COMP:12134"/>
        <dbReference type="Rhea" id="RHEA-COMP:12135"/>
        <dbReference type="ChEBI" id="CHEBI:15377"/>
        <dbReference type="ChEBI" id="CHEBI:15378"/>
        <dbReference type="ChEBI" id="CHEBI:17790"/>
        <dbReference type="ChEBI" id="CHEBI:90516"/>
        <dbReference type="ChEBI" id="CHEBI:90517"/>
        <dbReference type="EC" id="3.1.1.89"/>
    </reaction>
</comment>
<dbReference type="EC" id="3.1.1.-" evidence="5"/>
<feature type="active site" evidence="6">
    <location>
        <position position="289"/>
    </location>
</feature>
<evidence type="ECO:0000256" key="2">
    <source>
        <dbReference type="ARBA" id="ARBA00022487"/>
    </source>
</evidence>
<dbReference type="Proteomes" id="UP001162131">
    <property type="component" value="Unassembled WGS sequence"/>
</dbReference>
<dbReference type="PANTHER" id="PTHR14189">
    <property type="entry name" value="PROTEIN PHOSPHATASE METHYLESTERASE-1 RELATED"/>
    <property type="match status" value="1"/>
</dbReference>
<comment type="similarity">
    <text evidence="1 5">Belongs to the AB hydrolase superfamily.</text>
</comment>
<dbReference type="PANTHER" id="PTHR14189:SF0">
    <property type="entry name" value="PROTEIN PHOSPHATASE METHYLESTERASE 1"/>
    <property type="match status" value="1"/>
</dbReference>
<evidence type="ECO:0000256" key="5">
    <source>
        <dbReference type="PIRNR" id="PIRNR022950"/>
    </source>
</evidence>
<evidence type="ECO:0000313" key="9">
    <source>
        <dbReference type="Proteomes" id="UP001162131"/>
    </source>
</evidence>
<evidence type="ECO:0000256" key="4">
    <source>
        <dbReference type="ARBA" id="ARBA00049203"/>
    </source>
</evidence>
<dbReference type="Gene3D" id="3.40.50.1820">
    <property type="entry name" value="alpha/beta hydrolase"/>
    <property type="match status" value="1"/>
</dbReference>
<dbReference type="SUPFAM" id="SSF53474">
    <property type="entry name" value="alpha/beta-Hydrolases"/>
    <property type="match status" value="1"/>
</dbReference>
<evidence type="ECO:0000259" key="7">
    <source>
        <dbReference type="Pfam" id="PF12697"/>
    </source>
</evidence>
<reference evidence="8" key="1">
    <citation type="submission" date="2021-09" db="EMBL/GenBank/DDBJ databases">
        <authorList>
            <consortium name="AG Swart"/>
            <person name="Singh M."/>
            <person name="Singh A."/>
            <person name="Seah K."/>
            <person name="Emmerich C."/>
        </authorList>
    </citation>
    <scope>NUCLEOTIDE SEQUENCE</scope>
    <source>
        <strain evidence="8">ATCC30299</strain>
    </source>
</reference>
<gene>
    <name evidence="8" type="ORF">BSTOLATCC_MIC57953</name>
</gene>
<evidence type="ECO:0000256" key="3">
    <source>
        <dbReference type="ARBA" id="ARBA00022801"/>
    </source>
</evidence>
<keyword evidence="3 5" id="KW-0378">Hydrolase</keyword>
<keyword evidence="9" id="KW-1185">Reference proteome</keyword>
<organism evidence="8 9">
    <name type="scientific">Blepharisma stoltei</name>
    <dbReference type="NCBI Taxonomy" id="1481888"/>
    <lineage>
        <taxon>Eukaryota</taxon>
        <taxon>Sar</taxon>
        <taxon>Alveolata</taxon>
        <taxon>Ciliophora</taxon>
        <taxon>Postciliodesmatophora</taxon>
        <taxon>Heterotrichea</taxon>
        <taxon>Heterotrichida</taxon>
        <taxon>Blepharismidae</taxon>
        <taxon>Blepharisma</taxon>
    </lineage>
</organism>
<evidence type="ECO:0000256" key="1">
    <source>
        <dbReference type="ARBA" id="ARBA00008645"/>
    </source>
</evidence>
<dbReference type="Pfam" id="PF12697">
    <property type="entry name" value="Abhydrolase_6"/>
    <property type="match status" value="1"/>
</dbReference>
<evidence type="ECO:0000313" key="8">
    <source>
        <dbReference type="EMBL" id="CAG9333133.1"/>
    </source>
</evidence>